<dbReference type="Pfam" id="PF13439">
    <property type="entry name" value="Glyco_transf_4"/>
    <property type="match status" value="1"/>
</dbReference>
<reference evidence="3" key="1">
    <citation type="submission" date="2018-05" db="EMBL/GenBank/DDBJ databases">
        <authorList>
            <person name="Lanie J.A."/>
            <person name="Ng W.-L."/>
            <person name="Kazmierczak K.M."/>
            <person name="Andrzejewski T.M."/>
            <person name="Davidsen T.M."/>
            <person name="Wayne K.J."/>
            <person name="Tettelin H."/>
            <person name="Glass J.I."/>
            <person name="Rusch D."/>
            <person name="Podicherti R."/>
            <person name="Tsui H.-C.T."/>
            <person name="Winkler M.E."/>
        </authorList>
    </citation>
    <scope>NUCLEOTIDE SEQUENCE</scope>
    <source>
        <strain evidence="3">KNB</strain>
    </source>
</reference>
<dbReference type="SUPFAM" id="SSF53756">
    <property type="entry name" value="UDP-Glycosyltransferase/glycogen phosphorylase"/>
    <property type="match status" value="1"/>
</dbReference>
<dbReference type="AlphaFoldDB" id="A0A2X0R7D8"/>
<dbReference type="PANTHER" id="PTHR45947:SF3">
    <property type="entry name" value="SULFOQUINOVOSYL TRANSFERASE SQD2"/>
    <property type="match status" value="1"/>
</dbReference>
<dbReference type="Gene3D" id="3.40.50.2000">
    <property type="entry name" value="Glycogen Phosphorylase B"/>
    <property type="match status" value="1"/>
</dbReference>
<dbReference type="Pfam" id="PF00534">
    <property type="entry name" value="Glycos_transf_1"/>
    <property type="match status" value="1"/>
</dbReference>
<gene>
    <name evidence="3" type="ORF">NITFAB_1502</name>
</gene>
<protein>
    <submittedName>
        <fullName evidence="3">Glycosyl transferase, group 1</fullName>
    </submittedName>
</protein>
<dbReference type="InterPro" id="IPR028098">
    <property type="entry name" value="Glyco_trans_4-like_N"/>
</dbReference>
<proteinExistence type="predicted"/>
<evidence type="ECO:0000259" key="2">
    <source>
        <dbReference type="Pfam" id="PF13439"/>
    </source>
</evidence>
<evidence type="ECO:0000313" key="3">
    <source>
        <dbReference type="EMBL" id="SPS05912.1"/>
    </source>
</evidence>
<dbReference type="InterPro" id="IPR001296">
    <property type="entry name" value="Glyco_trans_1"/>
</dbReference>
<dbReference type="InterPro" id="IPR050194">
    <property type="entry name" value="Glycosyltransferase_grp1"/>
</dbReference>
<accession>A0A2X0R7D8</accession>
<dbReference type="EMBL" id="LS423452">
    <property type="protein sequence ID" value="SPS05912.1"/>
    <property type="molecule type" value="Genomic_DNA"/>
</dbReference>
<name>A0A2X0R7D8_9PROT</name>
<dbReference type="CDD" id="cd03804">
    <property type="entry name" value="GT4_WbaZ-like"/>
    <property type="match status" value="1"/>
</dbReference>
<dbReference type="PANTHER" id="PTHR45947">
    <property type="entry name" value="SULFOQUINOVOSYL TRANSFERASE SQD2"/>
    <property type="match status" value="1"/>
</dbReference>
<feature type="domain" description="Glycosyl transferase family 1" evidence="1">
    <location>
        <begin position="194"/>
        <end position="351"/>
    </location>
</feature>
<sequence>MRVAIIHDWLTEYAGAERVLEQILSCYPQADLYSVVDFMPAEKREFLQGKPSHTSFIQTLPFARTQFRKYLVLMPLAVEQFDLSSYEIVLSSSHAVAKGVITGPDQLHICYVHSPIRYAWDLQHQYLAETGLNQGIKGWIARLILHYMRIWDVRTANNVDHFISNSYFIARRIWKTYRRKATVIYPPVDILKFSLHENKDNFYLAASRLVPYKKMHLIAEAFAAMPERRLIIIGDGPEMQKVKKNSGANVTVMGYQPCDVICDYMQRAKAYILAAEEDFGIAPLEAQACGTPVIAFGKGAALETIRGLDDEHPTGVFFPEQTAQSIQTAITRFEQESARILPATCRENASQFASAIFGTKFRELVHAKWRQFQLSVKKTHQTK</sequence>
<feature type="domain" description="Glycosyltransferase subfamily 4-like N-terminal" evidence="2">
    <location>
        <begin position="15"/>
        <end position="190"/>
    </location>
</feature>
<organism evidence="3">
    <name type="scientific">Candidatus Nitrotoga fabula</name>
    <dbReference type="NCBI Taxonomy" id="2182327"/>
    <lineage>
        <taxon>Bacteria</taxon>
        <taxon>Pseudomonadati</taxon>
        <taxon>Pseudomonadota</taxon>
        <taxon>Betaproteobacteria</taxon>
        <taxon>Nitrosomonadales</taxon>
        <taxon>Gallionellaceae</taxon>
        <taxon>Candidatus Nitrotoga</taxon>
    </lineage>
</organism>
<evidence type="ECO:0000259" key="1">
    <source>
        <dbReference type="Pfam" id="PF00534"/>
    </source>
</evidence>
<keyword evidence="3" id="KW-0808">Transferase</keyword>
<dbReference type="GO" id="GO:0016757">
    <property type="term" value="F:glycosyltransferase activity"/>
    <property type="evidence" value="ECO:0007669"/>
    <property type="project" value="InterPro"/>
</dbReference>